<evidence type="ECO:0000256" key="8">
    <source>
        <dbReference type="ARBA" id="ARBA00022573"/>
    </source>
</evidence>
<dbReference type="PANTHER" id="PTHR34148">
    <property type="entry name" value="ADENOSYLCOBINAMIDE-GDP RIBAZOLETRANSFERASE"/>
    <property type="match status" value="1"/>
</dbReference>
<evidence type="ECO:0000256" key="3">
    <source>
        <dbReference type="ARBA" id="ARBA00004663"/>
    </source>
</evidence>
<name>A0A1M5A7G2_LOKAT</name>
<dbReference type="RefSeq" id="WP_072857299.1">
    <property type="nucleotide sequence ID" value="NZ_FQUE01000004.1"/>
</dbReference>
<dbReference type="PANTHER" id="PTHR34148:SF1">
    <property type="entry name" value="ADENOSYLCOBINAMIDE-GDP RIBAZOLETRANSFERASE"/>
    <property type="match status" value="1"/>
</dbReference>
<gene>
    <name evidence="19" type="primary">cobS</name>
    <name evidence="20" type="ORF">SAMN05444339_104270</name>
</gene>
<comment type="catalytic activity">
    <reaction evidence="18 19">
        <text>alpha-ribazole 5'-phosphate + adenosylcob(III)inamide-GDP = adenosylcob(III)alamin 5'-phosphate + GMP + H(+)</text>
        <dbReference type="Rhea" id="RHEA:23560"/>
        <dbReference type="ChEBI" id="CHEBI:15378"/>
        <dbReference type="ChEBI" id="CHEBI:57918"/>
        <dbReference type="ChEBI" id="CHEBI:58115"/>
        <dbReference type="ChEBI" id="CHEBI:60487"/>
        <dbReference type="ChEBI" id="CHEBI:60493"/>
        <dbReference type="EC" id="2.7.8.26"/>
    </reaction>
</comment>
<dbReference type="GO" id="GO:0051073">
    <property type="term" value="F:adenosylcobinamide-GDP ribazoletransferase activity"/>
    <property type="evidence" value="ECO:0007669"/>
    <property type="project" value="UniProtKB-UniRule"/>
</dbReference>
<dbReference type="OrthoDB" id="9794626at2"/>
<proteinExistence type="inferred from homology"/>
<feature type="transmembrane region" description="Helical" evidence="19">
    <location>
        <begin position="116"/>
        <end position="134"/>
    </location>
</feature>
<evidence type="ECO:0000256" key="5">
    <source>
        <dbReference type="ARBA" id="ARBA00013200"/>
    </source>
</evidence>
<dbReference type="EC" id="2.7.8.26" evidence="5 19"/>
<comment type="similarity">
    <text evidence="4 19">Belongs to the CobS family.</text>
</comment>
<evidence type="ECO:0000256" key="12">
    <source>
        <dbReference type="ARBA" id="ARBA00022989"/>
    </source>
</evidence>
<comment type="pathway">
    <text evidence="3 19">Cofactor biosynthesis; adenosylcobalamin biosynthesis; adenosylcobalamin from cob(II)yrinate a,c-diamide: step 7/7.</text>
</comment>
<organism evidence="20 21">
    <name type="scientific">Loktanella atrilutea</name>
    <dbReference type="NCBI Taxonomy" id="366533"/>
    <lineage>
        <taxon>Bacteria</taxon>
        <taxon>Pseudomonadati</taxon>
        <taxon>Pseudomonadota</taxon>
        <taxon>Alphaproteobacteria</taxon>
        <taxon>Rhodobacterales</taxon>
        <taxon>Roseobacteraceae</taxon>
        <taxon>Loktanella</taxon>
    </lineage>
</organism>
<evidence type="ECO:0000256" key="2">
    <source>
        <dbReference type="ARBA" id="ARBA00004651"/>
    </source>
</evidence>
<evidence type="ECO:0000256" key="17">
    <source>
        <dbReference type="ARBA" id="ARBA00048623"/>
    </source>
</evidence>
<dbReference type="UniPathway" id="UPA00148">
    <property type="reaction ID" value="UER00238"/>
</dbReference>
<dbReference type="EMBL" id="FQUE01000004">
    <property type="protein sequence ID" value="SHF25772.1"/>
    <property type="molecule type" value="Genomic_DNA"/>
</dbReference>
<dbReference type="AlphaFoldDB" id="A0A1M5A7G2"/>
<accession>A0A1M5A7G2</accession>
<protein>
    <recommendedName>
        <fullName evidence="6 19">Adenosylcobinamide-GDP ribazoletransferase</fullName>
        <ecNumber evidence="5 19">2.7.8.26</ecNumber>
    </recommendedName>
    <alternativeName>
        <fullName evidence="16 19">Cobalamin synthase</fullName>
    </alternativeName>
    <alternativeName>
        <fullName evidence="15 19">Cobalamin-5'-phosphate synthase</fullName>
    </alternativeName>
</protein>
<dbReference type="GO" id="GO:0005886">
    <property type="term" value="C:plasma membrane"/>
    <property type="evidence" value="ECO:0007669"/>
    <property type="project" value="UniProtKB-SubCell"/>
</dbReference>
<comment type="catalytic activity">
    <reaction evidence="17 19">
        <text>alpha-ribazole + adenosylcob(III)inamide-GDP = adenosylcob(III)alamin + GMP + H(+)</text>
        <dbReference type="Rhea" id="RHEA:16049"/>
        <dbReference type="ChEBI" id="CHEBI:10329"/>
        <dbReference type="ChEBI" id="CHEBI:15378"/>
        <dbReference type="ChEBI" id="CHEBI:18408"/>
        <dbReference type="ChEBI" id="CHEBI:58115"/>
        <dbReference type="ChEBI" id="CHEBI:60487"/>
        <dbReference type="EC" id="2.7.8.26"/>
    </reaction>
</comment>
<keyword evidence="7 19" id="KW-1003">Cell membrane</keyword>
<keyword evidence="21" id="KW-1185">Reference proteome</keyword>
<evidence type="ECO:0000256" key="7">
    <source>
        <dbReference type="ARBA" id="ARBA00022475"/>
    </source>
</evidence>
<dbReference type="GO" id="GO:0008818">
    <property type="term" value="F:cobalamin 5'-phosphate synthase activity"/>
    <property type="evidence" value="ECO:0007669"/>
    <property type="project" value="UniProtKB-UniRule"/>
</dbReference>
<evidence type="ECO:0000313" key="21">
    <source>
        <dbReference type="Proteomes" id="UP000183987"/>
    </source>
</evidence>
<evidence type="ECO:0000256" key="1">
    <source>
        <dbReference type="ARBA" id="ARBA00001946"/>
    </source>
</evidence>
<evidence type="ECO:0000256" key="14">
    <source>
        <dbReference type="ARBA" id="ARBA00025228"/>
    </source>
</evidence>
<reference evidence="21" key="1">
    <citation type="submission" date="2016-11" db="EMBL/GenBank/DDBJ databases">
        <authorList>
            <person name="Varghese N."/>
            <person name="Submissions S."/>
        </authorList>
    </citation>
    <scope>NUCLEOTIDE SEQUENCE [LARGE SCALE GENOMIC DNA]</scope>
    <source>
        <strain evidence="21">DSM 29326</strain>
    </source>
</reference>
<evidence type="ECO:0000256" key="4">
    <source>
        <dbReference type="ARBA" id="ARBA00010561"/>
    </source>
</evidence>
<comment type="caution">
    <text evidence="19">Lacks conserved residue(s) required for the propagation of feature annotation.</text>
</comment>
<keyword evidence="9 19" id="KW-0808">Transferase</keyword>
<evidence type="ECO:0000313" key="20">
    <source>
        <dbReference type="EMBL" id="SHF25772.1"/>
    </source>
</evidence>
<comment type="subcellular location">
    <subcellularLocation>
        <location evidence="2 19">Cell membrane</location>
        <topology evidence="2 19">Multi-pass membrane protein</topology>
    </subcellularLocation>
</comment>
<evidence type="ECO:0000256" key="18">
    <source>
        <dbReference type="ARBA" id="ARBA00049504"/>
    </source>
</evidence>
<evidence type="ECO:0000256" key="19">
    <source>
        <dbReference type="HAMAP-Rule" id="MF_00719"/>
    </source>
</evidence>
<keyword evidence="12 19" id="KW-1133">Transmembrane helix</keyword>
<evidence type="ECO:0000256" key="16">
    <source>
        <dbReference type="ARBA" id="ARBA00032853"/>
    </source>
</evidence>
<dbReference type="STRING" id="366533.SAMN05444339_104270"/>
<keyword evidence="8 19" id="KW-0169">Cobalamin biosynthesis</keyword>
<evidence type="ECO:0000256" key="15">
    <source>
        <dbReference type="ARBA" id="ARBA00032605"/>
    </source>
</evidence>
<evidence type="ECO:0000256" key="11">
    <source>
        <dbReference type="ARBA" id="ARBA00022842"/>
    </source>
</evidence>
<comment type="function">
    <text evidence="14 19">Joins adenosylcobinamide-GDP and alpha-ribazole to generate adenosylcobalamin (Ado-cobalamin). Also synthesizes adenosylcobalamin 5'-phosphate from adenosylcobinamide-GDP and alpha-ribazole 5'-phosphate.</text>
</comment>
<keyword evidence="13 19" id="KW-0472">Membrane</keyword>
<feature type="transmembrane region" description="Helical" evidence="19">
    <location>
        <begin position="146"/>
        <end position="167"/>
    </location>
</feature>
<evidence type="ECO:0000256" key="9">
    <source>
        <dbReference type="ARBA" id="ARBA00022679"/>
    </source>
</evidence>
<sequence length="255" mass="26047">MPKDDALAAPTDLLAALGLLTRLPVRVDTDRAVARGAGAAWAWPLVGLCVNGLAAIVAGLMLWIGLPPAIAALMLIATQIVVTGAMHEDGLADSADGLWGGWDRARRLAIMKDSQIGTYGVLALGLSLLLRWQLWTLLLVAGAPLWTVAVATGVLSRVPMVALSHALPPARDGGLGRSVGRPGRGTLALGGVLSACIAIVCLGLTAVPVFVTITLATTLWALIARARIGGQTGDILGAAQQIADVTALMTLAALA</sequence>
<dbReference type="HAMAP" id="MF_00719">
    <property type="entry name" value="CobS"/>
    <property type="match status" value="1"/>
</dbReference>
<feature type="transmembrane region" description="Helical" evidence="19">
    <location>
        <begin position="187"/>
        <end position="211"/>
    </location>
</feature>
<dbReference type="Pfam" id="PF02654">
    <property type="entry name" value="CobS"/>
    <property type="match status" value="1"/>
</dbReference>
<evidence type="ECO:0000256" key="13">
    <source>
        <dbReference type="ARBA" id="ARBA00023136"/>
    </source>
</evidence>
<keyword evidence="11 19" id="KW-0460">Magnesium</keyword>
<keyword evidence="10 19" id="KW-0812">Transmembrane</keyword>
<dbReference type="InterPro" id="IPR003805">
    <property type="entry name" value="CobS"/>
</dbReference>
<evidence type="ECO:0000256" key="10">
    <source>
        <dbReference type="ARBA" id="ARBA00022692"/>
    </source>
</evidence>
<dbReference type="GO" id="GO:0009236">
    <property type="term" value="P:cobalamin biosynthetic process"/>
    <property type="evidence" value="ECO:0007669"/>
    <property type="project" value="UniProtKB-UniRule"/>
</dbReference>
<comment type="cofactor">
    <cofactor evidence="1 19">
        <name>Mg(2+)</name>
        <dbReference type="ChEBI" id="CHEBI:18420"/>
    </cofactor>
</comment>
<dbReference type="Proteomes" id="UP000183987">
    <property type="component" value="Unassembled WGS sequence"/>
</dbReference>
<evidence type="ECO:0000256" key="6">
    <source>
        <dbReference type="ARBA" id="ARBA00015850"/>
    </source>
</evidence>